<evidence type="ECO:0000313" key="3">
    <source>
        <dbReference type="EMBL" id="SDK77703.1"/>
    </source>
</evidence>
<dbReference type="EMBL" id="FNFM01000012">
    <property type="protein sequence ID" value="SDK77703.1"/>
    <property type="molecule type" value="Genomic_DNA"/>
</dbReference>
<evidence type="ECO:0000256" key="1">
    <source>
        <dbReference type="ARBA" id="ARBA00022801"/>
    </source>
</evidence>
<evidence type="ECO:0000259" key="2">
    <source>
        <dbReference type="Pfam" id="PF07859"/>
    </source>
</evidence>
<keyword evidence="4" id="KW-1185">Reference proteome</keyword>
<dbReference type="PANTHER" id="PTHR48081">
    <property type="entry name" value="AB HYDROLASE SUPERFAMILY PROTEIN C4A8.06C"/>
    <property type="match status" value="1"/>
</dbReference>
<reference evidence="4" key="1">
    <citation type="submission" date="2016-10" db="EMBL/GenBank/DDBJ databases">
        <authorList>
            <person name="Varghese N."/>
            <person name="Submissions S."/>
        </authorList>
    </citation>
    <scope>NUCLEOTIDE SEQUENCE [LARGE SCALE GENOMIC DNA]</scope>
    <source>
        <strain evidence="4">DSM 45460</strain>
    </source>
</reference>
<accession>A0A1G9ENP3</accession>
<sequence length="307" mass="32560">MNLDSELASALTSLPDLHIRDLRGARARMADLASNSPPPPDDVIVSEHSVPGDEDNAVPVRVFRPRGTSTPLPAVLLLHGGGFVMGSADALTAQAASLCGELPALVAAVDYRLAPEHPYPAALRDCRAALDWLVSAPEALGVDPGRVAVHGMSAGGGLAAGLTLWARDGGEAPVCFQVLDAPELDDRLETHSVRTFERTPLWNRDDAVLSWRHYLRGLHEEVPVYAAPARAAELSGLPPAYVSVYENDPLRDEGLAYASALLRAGISVELHLFPGTFHRSAVIADAGVSRRQAAETLGALRRALHPG</sequence>
<dbReference type="InterPro" id="IPR050300">
    <property type="entry name" value="GDXG_lipolytic_enzyme"/>
</dbReference>
<dbReference type="Proteomes" id="UP000199213">
    <property type="component" value="Unassembled WGS sequence"/>
</dbReference>
<name>A0A1G9ENP3_ACTMZ</name>
<dbReference type="InterPro" id="IPR029058">
    <property type="entry name" value="AB_hydrolase_fold"/>
</dbReference>
<proteinExistence type="predicted"/>
<dbReference type="RefSeq" id="WP_092631463.1">
    <property type="nucleotide sequence ID" value="NZ_FNFM01000012.1"/>
</dbReference>
<dbReference type="SUPFAM" id="SSF53474">
    <property type="entry name" value="alpha/beta-Hydrolases"/>
    <property type="match status" value="1"/>
</dbReference>
<dbReference type="OrthoDB" id="128186at2"/>
<gene>
    <name evidence="3" type="ORF">SAMN04487820_112168</name>
</gene>
<dbReference type="PANTHER" id="PTHR48081:SF8">
    <property type="entry name" value="ALPHA_BETA HYDROLASE FOLD-3 DOMAIN-CONTAINING PROTEIN-RELATED"/>
    <property type="match status" value="1"/>
</dbReference>
<feature type="domain" description="Alpha/beta hydrolase fold-3" evidence="2">
    <location>
        <begin position="75"/>
        <end position="279"/>
    </location>
</feature>
<keyword evidence="1" id="KW-0378">Hydrolase</keyword>
<evidence type="ECO:0000313" key="4">
    <source>
        <dbReference type="Proteomes" id="UP000199213"/>
    </source>
</evidence>
<dbReference type="InterPro" id="IPR013094">
    <property type="entry name" value="AB_hydrolase_3"/>
</dbReference>
<organism evidence="3 4">
    <name type="scientific">Actinopolyspora mzabensis</name>
    <dbReference type="NCBI Taxonomy" id="995066"/>
    <lineage>
        <taxon>Bacteria</taxon>
        <taxon>Bacillati</taxon>
        <taxon>Actinomycetota</taxon>
        <taxon>Actinomycetes</taxon>
        <taxon>Actinopolysporales</taxon>
        <taxon>Actinopolysporaceae</taxon>
        <taxon>Actinopolyspora</taxon>
    </lineage>
</organism>
<dbReference type="Pfam" id="PF07859">
    <property type="entry name" value="Abhydrolase_3"/>
    <property type="match status" value="1"/>
</dbReference>
<protein>
    <submittedName>
        <fullName evidence="3">Acetyl esterase/lipase</fullName>
    </submittedName>
</protein>
<dbReference type="AlphaFoldDB" id="A0A1G9ENP3"/>
<dbReference type="Gene3D" id="3.40.50.1820">
    <property type="entry name" value="alpha/beta hydrolase"/>
    <property type="match status" value="1"/>
</dbReference>
<dbReference type="GO" id="GO:0016787">
    <property type="term" value="F:hydrolase activity"/>
    <property type="evidence" value="ECO:0007669"/>
    <property type="project" value="UniProtKB-KW"/>
</dbReference>